<dbReference type="EMBL" id="CM042016">
    <property type="protein sequence ID" value="KAI3698752.1"/>
    <property type="molecule type" value="Genomic_DNA"/>
</dbReference>
<evidence type="ECO:0000313" key="2">
    <source>
        <dbReference type="Proteomes" id="UP001055811"/>
    </source>
</evidence>
<comment type="caution">
    <text evidence="1">The sequence shown here is derived from an EMBL/GenBank/DDBJ whole genome shotgun (WGS) entry which is preliminary data.</text>
</comment>
<sequence length="207" mass="23291">MGSRNDTNPFDENPNANSNISPLPPERDYEHGTTVDIPSNNTKDLKVKEKELQDKEAELKRREEELKKREEAIAKCIMLCLVWNLVAVTTAWFKGEGIPGSYCLWYRPLYRATRSDSAFHILFCAFSTLAPPMIIEGKSITGILPALAYLTGNATLAGLYFIGFGLFFLETVISIWVMQQVYSYFRGSGKAAEMKREATRSTMMAAL</sequence>
<organism evidence="1 2">
    <name type="scientific">Cichorium intybus</name>
    <name type="common">Chicory</name>
    <dbReference type="NCBI Taxonomy" id="13427"/>
    <lineage>
        <taxon>Eukaryota</taxon>
        <taxon>Viridiplantae</taxon>
        <taxon>Streptophyta</taxon>
        <taxon>Embryophyta</taxon>
        <taxon>Tracheophyta</taxon>
        <taxon>Spermatophyta</taxon>
        <taxon>Magnoliopsida</taxon>
        <taxon>eudicotyledons</taxon>
        <taxon>Gunneridae</taxon>
        <taxon>Pentapetalae</taxon>
        <taxon>asterids</taxon>
        <taxon>campanulids</taxon>
        <taxon>Asterales</taxon>
        <taxon>Asteraceae</taxon>
        <taxon>Cichorioideae</taxon>
        <taxon>Cichorieae</taxon>
        <taxon>Cichoriinae</taxon>
        <taxon>Cichorium</taxon>
    </lineage>
</organism>
<accession>A0ACB8ZL89</accession>
<keyword evidence="2" id="KW-1185">Reference proteome</keyword>
<protein>
    <submittedName>
        <fullName evidence="1">Uncharacterized protein</fullName>
    </submittedName>
</protein>
<reference evidence="2" key="1">
    <citation type="journal article" date="2022" name="Mol. Ecol. Resour.">
        <title>The genomes of chicory, endive, great burdock and yacon provide insights into Asteraceae palaeo-polyploidization history and plant inulin production.</title>
        <authorList>
            <person name="Fan W."/>
            <person name="Wang S."/>
            <person name="Wang H."/>
            <person name="Wang A."/>
            <person name="Jiang F."/>
            <person name="Liu H."/>
            <person name="Zhao H."/>
            <person name="Xu D."/>
            <person name="Zhang Y."/>
        </authorList>
    </citation>
    <scope>NUCLEOTIDE SEQUENCE [LARGE SCALE GENOMIC DNA]</scope>
    <source>
        <strain evidence="2">cv. Punajuju</strain>
    </source>
</reference>
<reference evidence="1 2" key="2">
    <citation type="journal article" date="2022" name="Mol. Ecol. Resour.">
        <title>The genomes of chicory, endive, great burdock and yacon provide insights into Asteraceae paleo-polyploidization history and plant inulin production.</title>
        <authorList>
            <person name="Fan W."/>
            <person name="Wang S."/>
            <person name="Wang H."/>
            <person name="Wang A."/>
            <person name="Jiang F."/>
            <person name="Liu H."/>
            <person name="Zhao H."/>
            <person name="Xu D."/>
            <person name="Zhang Y."/>
        </authorList>
    </citation>
    <scope>NUCLEOTIDE SEQUENCE [LARGE SCALE GENOMIC DNA]</scope>
    <source>
        <strain evidence="2">cv. Punajuju</strain>
        <tissue evidence="1">Leaves</tissue>
    </source>
</reference>
<proteinExistence type="predicted"/>
<name>A0ACB8ZL89_CICIN</name>
<evidence type="ECO:0000313" key="1">
    <source>
        <dbReference type="EMBL" id="KAI3698752.1"/>
    </source>
</evidence>
<gene>
    <name evidence="1" type="ORF">L2E82_42551</name>
</gene>
<dbReference type="Proteomes" id="UP001055811">
    <property type="component" value="Linkage Group LG08"/>
</dbReference>